<reference evidence="2 3" key="1">
    <citation type="submission" date="2014-08" db="EMBL/GenBank/DDBJ databases">
        <title>Clostridium innocuum, an unnegligible vancomycin-resistant pathogen causing extra-intestinal infections.</title>
        <authorList>
            <person name="Feng Y."/>
            <person name="Chiu C.-H."/>
        </authorList>
    </citation>
    <scope>NUCLEOTIDE SEQUENCE [LARGE SCALE GENOMIC DNA]</scope>
    <source>
        <strain evidence="2 3">AN88</strain>
    </source>
</reference>
<dbReference type="Gene3D" id="3.40.50.12500">
    <property type="match status" value="1"/>
</dbReference>
<accession>A0A099I576</accession>
<protein>
    <recommendedName>
        <fullName evidence="4">Asp/Glu/hydantoin racemase</fullName>
    </recommendedName>
</protein>
<evidence type="ECO:0008006" key="4">
    <source>
        <dbReference type="Google" id="ProtNLM"/>
    </source>
</evidence>
<dbReference type="AlphaFoldDB" id="A0A099I576"/>
<dbReference type="EMBL" id="JQIF01000089">
    <property type="protein sequence ID" value="KGJ52033.1"/>
    <property type="molecule type" value="Genomic_DNA"/>
</dbReference>
<organism evidence="2 3">
    <name type="scientific">Clostridium innocuum</name>
    <dbReference type="NCBI Taxonomy" id="1522"/>
    <lineage>
        <taxon>Bacteria</taxon>
        <taxon>Bacillati</taxon>
        <taxon>Bacillota</taxon>
        <taxon>Clostridia</taxon>
        <taxon>Eubacteriales</taxon>
        <taxon>Clostridiaceae</taxon>
        <taxon>Clostridium</taxon>
    </lineage>
</organism>
<comment type="similarity">
    <text evidence="1">Belongs to the HyuE racemase family.</text>
</comment>
<proteinExistence type="inferred from homology"/>
<dbReference type="Proteomes" id="UP000030008">
    <property type="component" value="Unassembled WGS sequence"/>
</dbReference>
<name>A0A099I576_CLOIN</name>
<dbReference type="Pfam" id="PF01177">
    <property type="entry name" value="Asp_Glu_race"/>
    <property type="match status" value="1"/>
</dbReference>
<dbReference type="InterPro" id="IPR053714">
    <property type="entry name" value="Iso_Racemase_Enz_sf"/>
</dbReference>
<evidence type="ECO:0000313" key="2">
    <source>
        <dbReference type="EMBL" id="KGJ52033.1"/>
    </source>
</evidence>
<dbReference type="RefSeq" id="WP_044906967.1">
    <property type="nucleotide sequence ID" value="NZ_JQIF01000089.1"/>
</dbReference>
<dbReference type="GO" id="GO:0047661">
    <property type="term" value="F:amino-acid racemase activity"/>
    <property type="evidence" value="ECO:0007669"/>
    <property type="project" value="InterPro"/>
</dbReference>
<dbReference type="InterPro" id="IPR015942">
    <property type="entry name" value="Asp/Glu/hydantoin_racemase"/>
</dbReference>
<sequence length="213" mass="23745">MRKKLTILHTTLATTTTIPAMIRELYPDEFDIVNVLDDSLLNDIKCSGRMSASVIERFIQYACIAKNNGSDALLLACSSLGKAADIARELLDIPLYKIDEPMADQAVNSGNNILVLGTVKSTLEPTSDLIRSKRKSQEQSITCILIPDVFELYEIDREQHDQRIAEVIQKHLNTYDVIVLAQASMANAIQYITQGREKIVTSLPLGLQQLKEI</sequence>
<gene>
    <name evidence="2" type="ORF">CIAN88_17205</name>
</gene>
<comment type="caution">
    <text evidence="2">The sequence shown here is derived from an EMBL/GenBank/DDBJ whole genome shotgun (WGS) entry which is preliminary data.</text>
</comment>
<evidence type="ECO:0000313" key="3">
    <source>
        <dbReference type="Proteomes" id="UP000030008"/>
    </source>
</evidence>
<evidence type="ECO:0000256" key="1">
    <source>
        <dbReference type="ARBA" id="ARBA00038414"/>
    </source>
</evidence>